<dbReference type="Proteomes" id="UP000501690">
    <property type="component" value="Linkage Group LG2"/>
</dbReference>
<dbReference type="AlphaFoldDB" id="A0A4D6L1H1"/>
<reference evidence="2 3" key="1">
    <citation type="submission" date="2019-04" db="EMBL/GenBank/DDBJ databases">
        <title>An improved genome assembly and genetic linkage map for asparagus bean, Vigna unguiculata ssp. sesquipedialis.</title>
        <authorList>
            <person name="Xia Q."/>
            <person name="Zhang R."/>
            <person name="Dong Y."/>
        </authorList>
    </citation>
    <scope>NUCLEOTIDE SEQUENCE [LARGE SCALE GENOMIC DNA]</scope>
    <source>
        <tissue evidence="2">Leaf</tissue>
    </source>
</reference>
<gene>
    <name evidence="2" type="ORF">DEO72_LG2g2687</name>
</gene>
<organism evidence="2 3">
    <name type="scientific">Vigna unguiculata</name>
    <name type="common">Cowpea</name>
    <dbReference type="NCBI Taxonomy" id="3917"/>
    <lineage>
        <taxon>Eukaryota</taxon>
        <taxon>Viridiplantae</taxon>
        <taxon>Streptophyta</taxon>
        <taxon>Embryophyta</taxon>
        <taxon>Tracheophyta</taxon>
        <taxon>Spermatophyta</taxon>
        <taxon>Magnoliopsida</taxon>
        <taxon>eudicotyledons</taxon>
        <taxon>Gunneridae</taxon>
        <taxon>Pentapetalae</taxon>
        <taxon>rosids</taxon>
        <taxon>fabids</taxon>
        <taxon>Fabales</taxon>
        <taxon>Fabaceae</taxon>
        <taxon>Papilionoideae</taxon>
        <taxon>50 kb inversion clade</taxon>
        <taxon>NPAAA clade</taxon>
        <taxon>indigoferoid/millettioid clade</taxon>
        <taxon>Phaseoleae</taxon>
        <taxon>Vigna</taxon>
    </lineage>
</organism>
<keyword evidence="3" id="KW-1185">Reference proteome</keyword>
<evidence type="ECO:0000313" key="2">
    <source>
        <dbReference type="EMBL" id="QCD82351.1"/>
    </source>
</evidence>
<protein>
    <submittedName>
        <fullName evidence="2">Uncharacterized protein</fullName>
    </submittedName>
</protein>
<proteinExistence type="predicted"/>
<sequence>MATSRTWTSTASALRSSTQICASTIMPSSPENGSRNHHHVANLLEKSVRVKP</sequence>
<feature type="region of interest" description="Disordered" evidence="1">
    <location>
        <begin position="26"/>
        <end position="52"/>
    </location>
</feature>
<evidence type="ECO:0000256" key="1">
    <source>
        <dbReference type="SAM" id="MobiDB-lite"/>
    </source>
</evidence>
<dbReference type="EMBL" id="CP039346">
    <property type="protein sequence ID" value="QCD82351.1"/>
    <property type="molecule type" value="Genomic_DNA"/>
</dbReference>
<evidence type="ECO:0000313" key="3">
    <source>
        <dbReference type="Proteomes" id="UP000501690"/>
    </source>
</evidence>
<name>A0A4D6L1H1_VIGUN</name>
<accession>A0A4D6L1H1</accession>